<keyword evidence="3" id="KW-1185">Reference proteome</keyword>
<dbReference type="EMBL" id="FRCS01000001">
    <property type="protein sequence ID" value="SHM37458.1"/>
    <property type="molecule type" value="Genomic_DNA"/>
</dbReference>
<dbReference type="Proteomes" id="UP000184440">
    <property type="component" value="Unassembled WGS sequence"/>
</dbReference>
<dbReference type="RefSeq" id="WP_073250868.1">
    <property type="nucleotide sequence ID" value="NZ_FRCS01000001.1"/>
</dbReference>
<evidence type="ECO:0000313" key="2">
    <source>
        <dbReference type="EMBL" id="SHM37458.1"/>
    </source>
</evidence>
<accession>A0A1M7IA28</accession>
<name>A0A1M7IA28_9ACTN</name>
<organism evidence="2 3">
    <name type="scientific">Cryptosporangium aurantiacum</name>
    <dbReference type="NCBI Taxonomy" id="134849"/>
    <lineage>
        <taxon>Bacteria</taxon>
        <taxon>Bacillati</taxon>
        <taxon>Actinomycetota</taxon>
        <taxon>Actinomycetes</taxon>
        <taxon>Cryptosporangiales</taxon>
        <taxon>Cryptosporangiaceae</taxon>
        <taxon>Cryptosporangium</taxon>
    </lineage>
</organism>
<dbReference type="STRING" id="134849.SAMN05443668_101435"/>
<feature type="region of interest" description="Disordered" evidence="1">
    <location>
        <begin position="1"/>
        <end position="26"/>
    </location>
</feature>
<dbReference type="AlphaFoldDB" id="A0A1M7IA28"/>
<proteinExistence type="predicted"/>
<protein>
    <submittedName>
        <fullName evidence="2">Uncharacterized protein</fullName>
    </submittedName>
</protein>
<gene>
    <name evidence="2" type="ORF">SAMN05443668_101435</name>
</gene>
<evidence type="ECO:0000313" key="3">
    <source>
        <dbReference type="Proteomes" id="UP000184440"/>
    </source>
</evidence>
<evidence type="ECO:0000256" key="1">
    <source>
        <dbReference type="SAM" id="MobiDB-lite"/>
    </source>
</evidence>
<feature type="compositionally biased region" description="Pro residues" evidence="1">
    <location>
        <begin position="12"/>
        <end position="26"/>
    </location>
</feature>
<sequence length="105" mass="11840">MTDENQPDPDAANPPPTPPGFPEPLWPPRFRRLLIVDGEYYELPYTTDVPGLLEELDTKLGGDTSIRVLVLDKQRRPVWLVINCRTVKTVLLDDGYGPARGEMSH</sequence>
<reference evidence="2 3" key="1">
    <citation type="submission" date="2016-11" db="EMBL/GenBank/DDBJ databases">
        <authorList>
            <person name="Jaros S."/>
            <person name="Januszkiewicz K."/>
            <person name="Wedrychowicz H."/>
        </authorList>
    </citation>
    <scope>NUCLEOTIDE SEQUENCE [LARGE SCALE GENOMIC DNA]</scope>
    <source>
        <strain evidence="2 3">DSM 46144</strain>
    </source>
</reference>